<name>A0AAJ0FL00_9PEZI</name>
<dbReference type="Proteomes" id="UP001244011">
    <property type="component" value="Unassembled WGS sequence"/>
</dbReference>
<feature type="compositionally biased region" description="Basic and acidic residues" evidence="1">
    <location>
        <begin position="307"/>
        <end position="316"/>
    </location>
</feature>
<gene>
    <name evidence="3" type="ORF">QBC33DRAFT_565790</name>
</gene>
<feature type="region of interest" description="Disordered" evidence="1">
    <location>
        <begin position="287"/>
        <end position="337"/>
    </location>
</feature>
<feature type="compositionally biased region" description="Low complexity" evidence="1">
    <location>
        <begin position="287"/>
        <end position="296"/>
    </location>
</feature>
<keyword evidence="2" id="KW-0812">Transmembrane</keyword>
<protein>
    <recommendedName>
        <fullName evidence="5">Family c-likeg-protein-coupled receptor protein</fullName>
    </recommendedName>
</protein>
<dbReference type="RefSeq" id="XP_060287855.1">
    <property type="nucleotide sequence ID" value="XM_060430430.1"/>
</dbReference>
<comment type="caution">
    <text evidence="3">The sequence shown here is derived from an EMBL/GenBank/DDBJ whole genome shotgun (WGS) entry which is preliminary data.</text>
</comment>
<dbReference type="EMBL" id="MU838998">
    <property type="protein sequence ID" value="KAK1771642.1"/>
    <property type="molecule type" value="Genomic_DNA"/>
</dbReference>
<evidence type="ECO:0000313" key="3">
    <source>
        <dbReference type="EMBL" id="KAK1771642.1"/>
    </source>
</evidence>
<feature type="transmembrane region" description="Helical" evidence="2">
    <location>
        <begin position="250"/>
        <end position="268"/>
    </location>
</feature>
<dbReference type="Pfam" id="PF11309">
    <property type="entry name" value="DUF3112"/>
    <property type="match status" value="1"/>
</dbReference>
<feature type="transmembrane region" description="Helical" evidence="2">
    <location>
        <begin position="129"/>
        <end position="154"/>
    </location>
</feature>
<keyword evidence="2" id="KW-0472">Membrane</keyword>
<evidence type="ECO:0008006" key="5">
    <source>
        <dbReference type="Google" id="ProtNLM"/>
    </source>
</evidence>
<dbReference type="PANTHER" id="PTHR35184">
    <property type="entry name" value="YALI0C10208P"/>
    <property type="match status" value="1"/>
</dbReference>
<dbReference type="AlphaFoldDB" id="A0AAJ0FL00"/>
<feature type="transmembrane region" description="Helical" evidence="2">
    <location>
        <begin position="211"/>
        <end position="230"/>
    </location>
</feature>
<dbReference type="PANTHER" id="PTHR35184:SF1">
    <property type="entry name" value="INTEGRAL MEMBRANE PROTEIN"/>
    <property type="match status" value="1"/>
</dbReference>
<keyword evidence="4" id="KW-1185">Reference proteome</keyword>
<evidence type="ECO:0000256" key="2">
    <source>
        <dbReference type="SAM" id="Phobius"/>
    </source>
</evidence>
<dbReference type="InterPro" id="IPR021460">
    <property type="entry name" value="DUF3112"/>
</dbReference>
<accession>A0AAJ0FL00</accession>
<keyword evidence="2" id="KW-1133">Transmembrane helix</keyword>
<feature type="transmembrane region" description="Helical" evidence="2">
    <location>
        <begin position="169"/>
        <end position="191"/>
    </location>
</feature>
<sequence>MPQGPPYLPQTAQLGGLPTVSVDVPISAVLLFIFVCAAATNMTIFQINRRRGHKFVFSGLLFGFCMARITALAMRIAWATHPTNTNVAIAANVFTQAGVLLLFVVNLLFTQRMVRAYQPSFGWRRPVTLAFRTLLFSVIALLVMVITASVHMFFTLSPGARTKDRQVQLFSVTFLAVLAFLPIPLSLLAALWPQRRTPAENFGRGRLSTKLYLLLFTATLLALGACFRAGVAFDVRPASHPAWFHHRACYYVFNFGIELVVVFTYAASRFDRRFHVPNGSSAPGHYAAGAGRGAADSGDDVGDESAWAERARKELSTSDLAHPGPGPDFELGTAGSR</sequence>
<proteinExistence type="predicted"/>
<feature type="transmembrane region" description="Helical" evidence="2">
    <location>
        <begin position="24"/>
        <end position="44"/>
    </location>
</feature>
<feature type="transmembrane region" description="Helical" evidence="2">
    <location>
        <begin position="89"/>
        <end position="109"/>
    </location>
</feature>
<feature type="transmembrane region" description="Helical" evidence="2">
    <location>
        <begin position="56"/>
        <end position="77"/>
    </location>
</feature>
<reference evidence="3" key="1">
    <citation type="submission" date="2023-06" db="EMBL/GenBank/DDBJ databases">
        <title>Genome-scale phylogeny and comparative genomics of the fungal order Sordariales.</title>
        <authorList>
            <consortium name="Lawrence Berkeley National Laboratory"/>
            <person name="Hensen N."/>
            <person name="Bonometti L."/>
            <person name="Westerberg I."/>
            <person name="Brannstrom I.O."/>
            <person name="Guillou S."/>
            <person name="Cros-Aarteil S."/>
            <person name="Calhoun S."/>
            <person name="Haridas S."/>
            <person name="Kuo A."/>
            <person name="Mondo S."/>
            <person name="Pangilinan J."/>
            <person name="Riley R."/>
            <person name="Labutti K."/>
            <person name="Andreopoulos B."/>
            <person name="Lipzen A."/>
            <person name="Chen C."/>
            <person name="Yanf M."/>
            <person name="Daum C."/>
            <person name="Ng V."/>
            <person name="Clum A."/>
            <person name="Steindorff A."/>
            <person name="Ohm R."/>
            <person name="Martin F."/>
            <person name="Silar P."/>
            <person name="Natvig D."/>
            <person name="Lalanne C."/>
            <person name="Gautier V."/>
            <person name="Ament-Velasquez S.L."/>
            <person name="Kruys A."/>
            <person name="Hutchinson M.I."/>
            <person name="Powell A.J."/>
            <person name="Barry K."/>
            <person name="Miller A.N."/>
            <person name="Grigoriev I.V."/>
            <person name="Debuchy R."/>
            <person name="Gladieux P."/>
            <person name="Thoren M.H."/>
            <person name="Johannesson H."/>
        </authorList>
    </citation>
    <scope>NUCLEOTIDE SEQUENCE</scope>
    <source>
        <strain evidence="3">8032-3</strain>
    </source>
</reference>
<organism evidence="3 4">
    <name type="scientific">Phialemonium atrogriseum</name>
    <dbReference type="NCBI Taxonomy" id="1093897"/>
    <lineage>
        <taxon>Eukaryota</taxon>
        <taxon>Fungi</taxon>
        <taxon>Dikarya</taxon>
        <taxon>Ascomycota</taxon>
        <taxon>Pezizomycotina</taxon>
        <taxon>Sordariomycetes</taxon>
        <taxon>Sordariomycetidae</taxon>
        <taxon>Cephalothecales</taxon>
        <taxon>Cephalothecaceae</taxon>
        <taxon>Phialemonium</taxon>
    </lineage>
</organism>
<evidence type="ECO:0000256" key="1">
    <source>
        <dbReference type="SAM" id="MobiDB-lite"/>
    </source>
</evidence>
<dbReference type="GeneID" id="85313617"/>
<evidence type="ECO:0000313" key="4">
    <source>
        <dbReference type="Proteomes" id="UP001244011"/>
    </source>
</evidence>